<dbReference type="PANTHER" id="PTHR28079">
    <property type="entry name" value="RNA POLYMERASE I-SPECIFIC TRANSCRIPTION INITIATION FACTOR RRN5"/>
    <property type="match status" value="1"/>
</dbReference>
<feature type="region of interest" description="Disordered" evidence="1">
    <location>
        <begin position="392"/>
        <end position="463"/>
    </location>
</feature>
<dbReference type="GO" id="GO:0000500">
    <property type="term" value="C:RNA polymerase I upstream activating factor complex"/>
    <property type="evidence" value="ECO:0007669"/>
    <property type="project" value="InterPro"/>
</dbReference>
<dbReference type="GO" id="GO:0042790">
    <property type="term" value="P:nucleolar large rRNA transcription by RNA polymerase I"/>
    <property type="evidence" value="ECO:0007669"/>
    <property type="project" value="InterPro"/>
</dbReference>
<reference evidence="2 3" key="1">
    <citation type="submission" date="2018-02" db="EMBL/GenBank/DDBJ databases">
        <title>The genomes of Aspergillus section Nigri reveals drivers in fungal speciation.</title>
        <authorList>
            <consortium name="DOE Joint Genome Institute"/>
            <person name="Vesth T.C."/>
            <person name="Nybo J."/>
            <person name="Theobald S."/>
            <person name="Brandl J."/>
            <person name="Frisvad J.C."/>
            <person name="Nielsen K.F."/>
            <person name="Lyhne E.K."/>
            <person name="Kogle M.E."/>
            <person name="Kuo A."/>
            <person name="Riley R."/>
            <person name="Clum A."/>
            <person name="Nolan M."/>
            <person name="Lipzen A."/>
            <person name="Salamov A."/>
            <person name="Henrissat B."/>
            <person name="Wiebenga A."/>
            <person name="De vries R.P."/>
            <person name="Grigoriev I.V."/>
            <person name="Mortensen U.H."/>
            <person name="Andersen M.R."/>
            <person name="Baker S.E."/>
        </authorList>
    </citation>
    <scope>NUCLEOTIDE SEQUENCE [LARGE SCALE GENOMIC DNA]</scope>
    <source>
        <strain evidence="2 3">CBS 121593</strain>
    </source>
</reference>
<dbReference type="InterPro" id="IPR039601">
    <property type="entry name" value="Rrn5"/>
</dbReference>
<dbReference type="STRING" id="1448316.A0A395GRQ5"/>
<dbReference type="GO" id="GO:0006361">
    <property type="term" value="P:transcription initiation at RNA polymerase I promoter"/>
    <property type="evidence" value="ECO:0007669"/>
    <property type="project" value="TreeGrafter"/>
</dbReference>
<sequence>MSSPIPYDPEDDDDASDFKLEIQQSQTSAPVPAPPFDGPTSSSNHPPAQPSNVTRRSTRGTRAQALEDLQSSLPRTSVEAYSDVLAKTTEGHAPVPATIGGENYRATQNGIVTWTPKEKEVLYAVLDRKGKDGIQEISRQLGTKSELEVQEHLKLLHAGLERQHLKDRHTRTVILGDVPAAAEISEECCDALDPYAELAALEEQLAEDVAGKQKHHDLWIIDRKTAEELGREIKSQGADPGANSSAHLTAELLNVKKWIRLSERFFMNFGGTRLEDNWANVAFAGETPSMTADALADFYALTVSLTRRLVQSTLFFAMSRRRNMRQTGNEKANVVRSRDVQTAVDVLNMQRGHSDFWVGLARRCSLRVEDSRHRKGWKAVHMEHDEVEDILSGQVPFETETGERSVSKGRPASRAEHTDFEDEDSDEIEPSSPVSSVPSSPLSSPLEEEPMDPEDDHAEQVDEQMSRLEEVDLWKLIGQSPQALEAQLQADEARGAHRRKPTGERKTMGDLVDWRDRTFYRNEWEEYGHDIVNLYDELSENRRKRQRVDKQADEQPSSVPILEHYSPVRTASVGHEDDDHENDDGEGNDDENDGAGDDEGDDEDIDEDIDEGDNEENDEGNDEEMAMDEPAPAKPEIEEDDHDDETDDDEGGEEHYLDMSMNDSTPAKYEVAETPEKDATPEEESPVSAVATRLIHDFQNGHIEPTHTPRRTSRDTGSSVVSTPSKPRETVRRSARLRQAAQTAPDDDISSSSDDNLPDTHEHDVSSSEEDDEGGMPLYSHPMSPADSSE</sequence>
<feature type="compositionally biased region" description="Polar residues" evidence="1">
    <location>
        <begin position="39"/>
        <end position="55"/>
    </location>
</feature>
<dbReference type="OrthoDB" id="2240312at2759"/>
<organism evidence="2 3">
    <name type="scientific">Aspergillus ibericus CBS 121593</name>
    <dbReference type="NCBI Taxonomy" id="1448316"/>
    <lineage>
        <taxon>Eukaryota</taxon>
        <taxon>Fungi</taxon>
        <taxon>Dikarya</taxon>
        <taxon>Ascomycota</taxon>
        <taxon>Pezizomycotina</taxon>
        <taxon>Eurotiomycetes</taxon>
        <taxon>Eurotiomycetidae</taxon>
        <taxon>Eurotiales</taxon>
        <taxon>Aspergillaceae</taxon>
        <taxon>Aspergillus</taxon>
        <taxon>Aspergillus subgen. Circumdati</taxon>
    </lineage>
</organism>
<protein>
    <recommendedName>
        <fullName evidence="4">Myb-like domain-containing protein</fullName>
    </recommendedName>
</protein>
<feature type="compositionally biased region" description="Polar residues" evidence="1">
    <location>
        <begin position="715"/>
        <end position="725"/>
    </location>
</feature>
<feature type="compositionally biased region" description="Acidic residues" evidence="1">
    <location>
        <begin position="576"/>
        <end position="627"/>
    </location>
</feature>
<gene>
    <name evidence="2" type="ORF">BO80DRAFT_427761</name>
</gene>
<feature type="compositionally biased region" description="Low complexity" evidence="1">
    <location>
        <begin position="430"/>
        <end position="445"/>
    </location>
</feature>
<dbReference type="EMBL" id="KZ824458">
    <property type="protein sequence ID" value="RAK97904.1"/>
    <property type="molecule type" value="Genomic_DNA"/>
</dbReference>
<dbReference type="InterPro" id="IPR001005">
    <property type="entry name" value="SANT/Myb"/>
</dbReference>
<name>A0A395GRQ5_9EURO</name>
<dbReference type="AlphaFoldDB" id="A0A395GRQ5"/>
<dbReference type="GeneID" id="37224965"/>
<feature type="compositionally biased region" description="Basic and acidic residues" evidence="1">
    <location>
        <begin position="670"/>
        <end position="680"/>
    </location>
</feature>
<keyword evidence="3" id="KW-1185">Reference proteome</keyword>
<evidence type="ECO:0000313" key="2">
    <source>
        <dbReference type="EMBL" id="RAK97904.1"/>
    </source>
</evidence>
<feature type="region of interest" description="Disordered" evidence="1">
    <location>
        <begin position="545"/>
        <end position="790"/>
    </location>
</feature>
<feature type="region of interest" description="Disordered" evidence="1">
    <location>
        <begin position="1"/>
        <end position="61"/>
    </location>
</feature>
<feature type="compositionally biased region" description="Acidic residues" evidence="1">
    <location>
        <begin position="446"/>
        <end position="457"/>
    </location>
</feature>
<proteinExistence type="predicted"/>
<feature type="compositionally biased region" description="Acidic residues" evidence="1">
    <location>
        <begin position="637"/>
        <end position="652"/>
    </location>
</feature>
<dbReference type="Proteomes" id="UP000249402">
    <property type="component" value="Unassembled WGS sequence"/>
</dbReference>
<feature type="compositionally biased region" description="Acidic residues" evidence="1">
    <location>
        <begin position="419"/>
        <end position="429"/>
    </location>
</feature>
<dbReference type="VEuPathDB" id="FungiDB:BO80DRAFT_427761"/>
<dbReference type="RefSeq" id="XP_025572232.1">
    <property type="nucleotide sequence ID" value="XM_025720100.1"/>
</dbReference>
<evidence type="ECO:0000256" key="1">
    <source>
        <dbReference type="SAM" id="MobiDB-lite"/>
    </source>
</evidence>
<dbReference type="GO" id="GO:0001181">
    <property type="term" value="F:RNA polymerase I general transcription initiation factor activity"/>
    <property type="evidence" value="ECO:0007669"/>
    <property type="project" value="TreeGrafter"/>
</dbReference>
<dbReference type="CDD" id="cd00167">
    <property type="entry name" value="SANT"/>
    <property type="match status" value="1"/>
</dbReference>
<dbReference type="PANTHER" id="PTHR28079:SF1">
    <property type="entry name" value="RNA POLYMERASE I-SPECIFIC TRANSCRIPTION INITIATION FACTOR RRN5"/>
    <property type="match status" value="1"/>
</dbReference>
<evidence type="ECO:0000313" key="3">
    <source>
        <dbReference type="Proteomes" id="UP000249402"/>
    </source>
</evidence>
<dbReference type="GO" id="GO:0000182">
    <property type="term" value="F:rDNA binding"/>
    <property type="evidence" value="ECO:0007669"/>
    <property type="project" value="TreeGrafter"/>
</dbReference>
<evidence type="ECO:0008006" key="4">
    <source>
        <dbReference type="Google" id="ProtNLM"/>
    </source>
</evidence>
<accession>A0A395GRQ5</accession>